<comment type="caution">
    <text evidence="2">The sequence shown here is derived from an EMBL/GenBank/DDBJ whole genome shotgun (WGS) entry which is preliminary data.</text>
</comment>
<evidence type="ECO:0000313" key="2">
    <source>
        <dbReference type="EMBL" id="KAK4252625.1"/>
    </source>
</evidence>
<dbReference type="EMBL" id="JAWXYG010000022">
    <property type="protein sequence ID" value="KAK4252625.1"/>
    <property type="molecule type" value="Genomic_DNA"/>
</dbReference>
<dbReference type="PANTHER" id="PTHR47590:SF1">
    <property type="entry name" value="F-BOX_KELCH-REPEAT PROTEIN SKIP25"/>
    <property type="match status" value="1"/>
</dbReference>
<sequence length="391" mass="43116">MANASSSPICPEEKKKKQRLQHNPQPLIPGLPEPVAQICLALVGDPFLLFSVCHSWRLLLYSPSFPPFLSLYAFLSSSTPTPLLSESIRLPSSSVQTFNFDPISSTWHSLPPPPPDPPLQLILRRHPSFLSRNLPIQSISVAGKLILLAGSTHDLRPALARPLIFDPISQNWSFGPNLTTPRRWCALGASRGFVYMASGIGTKFSSNVARSMEMWDFTRHPNNGGEWEKKKDLKHGRFSRDAIDAVGWRGKLCMVNVKGDVTGREGIVYDVEGDTWRGMPEGMLHGWRGPVGAMAEEVMYGVDEVTGVLRKYNEEEDTWEEIMESERLKGAEQVVAEGGRVCVVSGGGIFVVNVTAAPARIWEVELPAGLEAVAVHVLPRMPVVPYSSLKD</sequence>
<dbReference type="PANTHER" id="PTHR47590">
    <property type="entry name" value="F-BOX/KELCH-REPEAT PROTEIN SKIP25"/>
    <property type="match status" value="1"/>
</dbReference>
<proteinExistence type="predicted"/>
<dbReference type="SUPFAM" id="SSF117281">
    <property type="entry name" value="Kelch motif"/>
    <property type="match status" value="1"/>
</dbReference>
<dbReference type="AlphaFoldDB" id="A0AAE1M491"/>
<name>A0AAE1M491_9FABA</name>
<dbReference type="Proteomes" id="UP001293593">
    <property type="component" value="Unassembled WGS sequence"/>
</dbReference>
<dbReference type="InterPro" id="IPR015915">
    <property type="entry name" value="Kelch-typ_b-propeller"/>
</dbReference>
<dbReference type="Gene3D" id="2.120.10.80">
    <property type="entry name" value="Kelch-type beta propeller"/>
    <property type="match status" value="1"/>
</dbReference>
<evidence type="ECO:0008006" key="4">
    <source>
        <dbReference type="Google" id="ProtNLM"/>
    </source>
</evidence>
<organism evidence="2 3">
    <name type="scientific">Acacia crassicarpa</name>
    <name type="common">northern wattle</name>
    <dbReference type="NCBI Taxonomy" id="499986"/>
    <lineage>
        <taxon>Eukaryota</taxon>
        <taxon>Viridiplantae</taxon>
        <taxon>Streptophyta</taxon>
        <taxon>Embryophyta</taxon>
        <taxon>Tracheophyta</taxon>
        <taxon>Spermatophyta</taxon>
        <taxon>Magnoliopsida</taxon>
        <taxon>eudicotyledons</taxon>
        <taxon>Gunneridae</taxon>
        <taxon>Pentapetalae</taxon>
        <taxon>rosids</taxon>
        <taxon>fabids</taxon>
        <taxon>Fabales</taxon>
        <taxon>Fabaceae</taxon>
        <taxon>Caesalpinioideae</taxon>
        <taxon>mimosoid clade</taxon>
        <taxon>Acacieae</taxon>
        <taxon>Acacia</taxon>
    </lineage>
</organism>
<evidence type="ECO:0000256" key="1">
    <source>
        <dbReference type="SAM" id="MobiDB-lite"/>
    </source>
</evidence>
<protein>
    <recommendedName>
        <fullName evidence="4">F-box/kelch-repeat protein SKIP25</fullName>
    </recommendedName>
</protein>
<feature type="region of interest" description="Disordered" evidence="1">
    <location>
        <begin position="1"/>
        <end position="26"/>
    </location>
</feature>
<evidence type="ECO:0000313" key="3">
    <source>
        <dbReference type="Proteomes" id="UP001293593"/>
    </source>
</evidence>
<keyword evidence="3" id="KW-1185">Reference proteome</keyword>
<reference evidence="2" key="1">
    <citation type="submission" date="2023-10" db="EMBL/GenBank/DDBJ databases">
        <title>Chromosome-level genome of the transformable northern wattle, Acacia crassicarpa.</title>
        <authorList>
            <person name="Massaro I."/>
            <person name="Sinha N.R."/>
            <person name="Poethig S."/>
            <person name="Leichty A.R."/>
        </authorList>
    </citation>
    <scope>NUCLEOTIDE SEQUENCE</scope>
    <source>
        <strain evidence="2">Acra3RX</strain>
        <tissue evidence="2">Leaf</tissue>
    </source>
</reference>
<accession>A0AAE1M491</accession>
<gene>
    <name evidence="2" type="ORF">QN277_014372</name>
</gene>